<dbReference type="AlphaFoldDB" id="A0A0B1T2E8"/>
<evidence type="ECO:0000313" key="2">
    <source>
        <dbReference type="EMBL" id="KHJ90331.1"/>
    </source>
</evidence>
<dbReference type="Proteomes" id="UP000053660">
    <property type="component" value="Unassembled WGS sequence"/>
</dbReference>
<keyword evidence="1" id="KW-0732">Signal</keyword>
<keyword evidence="3" id="KW-1185">Reference proteome</keyword>
<organism evidence="2 3">
    <name type="scientific">Oesophagostomum dentatum</name>
    <name type="common">Nodular worm</name>
    <dbReference type="NCBI Taxonomy" id="61180"/>
    <lineage>
        <taxon>Eukaryota</taxon>
        <taxon>Metazoa</taxon>
        <taxon>Ecdysozoa</taxon>
        <taxon>Nematoda</taxon>
        <taxon>Chromadorea</taxon>
        <taxon>Rhabditida</taxon>
        <taxon>Rhabditina</taxon>
        <taxon>Rhabditomorpha</taxon>
        <taxon>Strongyloidea</taxon>
        <taxon>Strongylidae</taxon>
        <taxon>Oesophagostomum</taxon>
    </lineage>
</organism>
<protein>
    <submittedName>
        <fullName evidence="2">Uncharacterized protein</fullName>
    </submittedName>
</protein>
<accession>A0A0B1T2E8</accession>
<feature type="signal peptide" evidence="1">
    <location>
        <begin position="1"/>
        <end position="20"/>
    </location>
</feature>
<sequence>MASLNALLLICLALLSAVRAGTWLAFNDFRESPIDYPLRNIDIVDVCNEQQRRLEKREEHHILTRADRENSEICRFLLRMVRVVPSDEAAKTSGKPQETR</sequence>
<evidence type="ECO:0000256" key="1">
    <source>
        <dbReference type="SAM" id="SignalP"/>
    </source>
</evidence>
<feature type="chain" id="PRO_5002082894" evidence="1">
    <location>
        <begin position="21"/>
        <end position="100"/>
    </location>
</feature>
<reference evidence="2 3" key="1">
    <citation type="submission" date="2014-03" db="EMBL/GenBank/DDBJ databases">
        <title>Draft genome of the hookworm Oesophagostomum dentatum.</title>
        <authorList>
            <person name="Mitreva M."/>
        </authorList>
    </citation>
    <scope>NUCLEOTIDE SEQUENCE [LARGE SCALE GENOMIC DNA]</scope>
    <source>
        <strain evidence="2 3">OD-Hann</strain>
    </source>
</reference>
<dbReference type="EMBL" id="KN553144">
    <property type="protein sequence ID" value="KHJ90331.1"/>
    <property type="molecule type" value="Genomic_DNA"/>
</dbReference>
<name>A0A0B1T2E8_OESDE</name>
<proteinExistence type="predicted"/>
<dbReference type="OrthoDB" id="5780302at2759"/>
<evidence type="ECO:0000313" key="3">
    <source>
        <dbReference type="Proteomes" id="UP000053660"/>
    </source>
</evidence>
<gene>
    <name evidence="2" type="ORF">OESDEN_09827</name>
</gene>